<organism evidence="2 3">
    <name type="scientific">Streptomyces genisteinicus</name>
    <dbReference type="NCBI Taxonomy" id="2768068"/>
    <lineage>
        <taxon>Bacteria</taxon>
        <taxon>Bacillati</taxon>
        <taxon>Actinomycetota</taxon>
        <taxon>Actinomycetes</taxon>
        <taxon>Kitasatosporales</taxon>
        <taxon>Streptomycetaceae</taxon>
        <taxon>Streptomyces</taxon>
    </lineage>
</organism>
<feature type="region of interest" description="Disordered" evidence="1">
    <location>
        <begin position="51"/>
        <end position="131"/>
    </location>
</feature>
<name>A0A7H0HX36_9ACTN</name>
<reference evidence="2 3" key="1">
    <citation type="submission" date="2020-08" db="EMBL/GenBank/DDBJ databases">
        <title>A novel species.</title>
        <authorList>
            <person name="Gao J."/>
        </authorList>
    </citation>
    <scope>NUCLEOTIDE SEQUENCE [LARGE SCALE GENOMIC DNA]</scope>
    <source>
        <strain evidence="2 3">CRPJ-33</strain>
    </source>
</reference>
<gene>
    <name evidence="2" type="ORF">IAG43_20710</name>
</gene>
<evidence type="ECO:0000313" key="3">
    <source>
        <dbReference type="Proteomes" id="UP000516230"/>
    </source>
</evidence>
<feature type="compositionally biased region" description="Basic and acidic residues" evidence="1">
    <location>
        <begin position="84"/>
        <end position="94"/>
    </location>
</feature>
<keyword evidence="3" id="KW-1185">Reference proteome</keyword>
<evidence type="ECO:0000313" key="2">
    <source>
        <dbReference type="EMBL" id="QNP65102.1"/>
    </source>
</evidence>
<evidence type="ECO:0000256" key="1">
    <source>
        <dbReference type="SAM" id="MobiDB-lite"/>
    </source>
</evidence>
<dbReference type="EMBL" id="CP060825">
    <property type="protein sequence ID" value="QNP65102.1"/>
    <property type="molecule type" value="Genomic_DNA"/>
</dbReference>
<feature type="region of interest" description="Disordered" evidence="1">
    <location>
        <begin position="1"/>
        <end position="22"/>
    </location>
</feature>
<accession>A0A7H0HX36</accession>
<dbReference type="KEGG" id="sgj:IAG43_20710"/>
<proteinExistence type="predicted"/>
<dbReference type="RefSeq" id="WP_187742196.1">
    <property type="nucleotide sequence ID" value="NZ_CP060825.1"/>
</dbReference>
<sequence length="131" mass="13930">MTDSTPPEDGEPTTFRVKAKDWAEKHPRTIRLAKAAVATVGMAVVVGVLTPRGMTEDKAECAGQAEGAAEAEDAESAADSTQETEQRKSPDKHNVVPHKRRLKDGREIDVSGYERGGSSEGEDENPGEAAA</sequence>
<dbReference type="AlphaFoldDB" id="A0A7H0HX36"/>
<feature type="compositionally biased region" description="Acidic residues" evidence="1">
    <location>
        <begin position="1"/>
        <end position="11"/>
    </location>
</feature>
<dbReference type="Proteomes" id="UP000516230">
    <property type="component" value="Chromosome"/>
</dbReference>
<protein>
    <submittedName>
        <fullName evidence="2">Uncharacterized protein</fullName>
    </submittedName>
</protein>
<feature type="compositionally biased region" description="Acidic residues" evidence="1">
    <location>
        <begin position="120"/>
        <end position="131"/>
    </location>
</feature>